<proteinExistence type="predicted"/>
<name>A0A097IJ75_9CORY</name>
<dbReference type="Proteomes" id="UP000029914">
    <property type="component" value="Chromosome"/>
</dbReference>
<dbReference type="AlphaFoldDB" id="A0A097IJ75"/>
<evidence type="ECO:0000313" key="2">
    <source>
        <dbReference type="Proteomes" id="UP000029914"/>
    </source>
</evidence>
<dbReference type="KEGG" id="cdo:CDOO_01875"/>
<gene>
    <name evidence="1" type="ORF">CDOO_01875</name>
</gene>
<accession>A0A097IJ75</accession>
<evidence type="ECO:0000313" key="1">
    <source>
        <dbReference type="EMBL" id="AIT62175.1"/>
    </source>
</evidence>
<reference evidence="1 2" key="1">
    <citation type="submission" date="2013-09" db="EMBL/GenBank/DDBJ databases">
        <title>Complete genome sequence of Corynebacterium doosanense CAU 212(T) (=DSM 45436(T)), isolated from activated sludge.</title>
        <authorList>
            <person name="Schaffert L."/>
            <person name="Albersmeier A."/>
            <person name="Kalinowski J."/>
            <person name="Ruckert C."/>
        </authorList>
    </citation>
    <scope>NUCLEOTIDE SEQUENCE [LARGE SCALE GENOMIC DNA]</scope>
    <source>
        <strain evidence="1 2">CAU 212</strain>
    </source>
</reference>
<keyword evidence="2" id="KW-1185">Reference proteome</keyword>
<dbReference type="STRING" id="558173.CDOO_01875"/>
<organism evidence="1 2">
    <name type="scientific">Corynebacterium doosanense CAU 212 = DSM 45436</name>
    <dbReference type="NCBI Taxonomy" id="558173"/>
    <lineage>
        <taxon>Bacteria</taxon>
        <taxon>Bacillati</taxon>
        <taxon>Actinomycetota</taxon>
        <taxon>Actinomycetes</taxon>
        <taxon>Mycobacteriales</taxon>
        <taxon>Corynebacteriaceae</taxon>
        <taxon>Corynebacterium</taxon>
    </lineage>
</organism>
<dbReference type="EMBL" id="CP006764">
    <property type="protein sequence ID" value="AIT62175.1"/>
    <property type="molecule type" value="Genomic_DNA"/>
</dbReference>
<dbReference type="HOGENOM" id="CLU_2218634_0_0_11"/>
<sequence>MARCAECGQPIRWATTTNDAPIPLMPSSDPEGVYLFTGPGVVRHLPSWERERHRVALAAGETQRQLFLPHVAECTARKDPEPVPEDTLARLQRIIDAPKAKGARRA</sequence>
<protein>
    <submittedName>
        <fullName evidence="1">Uncharacterized protein</fullName>
    </submittedName>
</protein>